<dbReference type="PROSITE" id="PS50088">
    <property type="entry name" value="ANK_REPEAT"/>
    <property type="match status" value="1"/>
</dbReference>
<comment type="caution">
    <text evidence="4">The sequence shown here is derived from an EMBL/GenBank/DDBJ whole genome shotgun (WGS) entry which is preliminary data.</text>
</comment>
<feature type="repeat" description="ANK" evidence="3">
    <location>
        <begin position="1127"/>
        <end position="1149"/>
    </location>
</feature>
<dbReference type="InterPro" id="IPR036770">
    <property type="entry name" value="Ankyrin_rpt-contain_sf"/>
</dbReference>
<dbReference type="Proteomes" id="UP001470230">
    <property type="component" value="Unassembled WGS sequence"/>
</dbReference>
<dbReference type="SUPFAM" id="SSF48403">
    <property type="entry name" value="Ankyrin repeat"/>
    <property type="match status" value="3"/>
</dbReference>
<evidence type="ECO:0000256" key="1">
    <source>
        <dbReference type="ARBA" id="ARBA00022737"/>
    </source>
</evidence>
<dbReference type="InterPro" id="IPR002110">
    <property type="entry name" value="Ankyrin_rpt"/>
</dbReference>
<evidence type="ECO:0008006" key="6">
    <source>
        <dbReference type="Google" id="ProtNLM"/>
    </source>
</evidence>
<dbReference type="PROSITE" id="PS50297">
    <property type="entry name" value="ANK_REP_REGION"/>
    <property type="match status" value="1"/>
</dbReference>
<protein>
    <recommendedName>
        <fullName evidence="6">Ankyrin repeat protein</fullName>
    </recommendedName>
</protein>
<gene>
    <name evidence="4" type="ORF">M9Y10_035930</name>
</gene>
<dbReference type="PANTHER" id="PTHR24198">
    <property type="entry name" value="ANKYRIN REPEAT AND PROTEIN KINASE DOMAIN-CONTAINING PROTEIN"/>
    <property type="match status" value="1"/>
</dbReference>
<reference evidence="4 5" key="1">
    <citation type="submission" date="2024-04" db="EMBL/GenBank/DDBJ databases">
        <title>Tritrichomonas musculus Genome.</title>
        <authorList>
            <person name="Alves-Ferreira E."/>
            <person name="Grigg M."/>
            <person name="Lorenzi H."/>
            <person name="Galac M."/>
        </authorList>
    </citation>
    <scope>NUCLEOTIDE SEQUENCE [LARGE SCALE GENOMIC DNA]</scope>
    <source>
        <strain evidence="4 5">EAF2021</strain>
    </source>
</reference>
<accession>A0ABR2GVT2</accession>
<evidence type="ECO:0000313" key="5">
    <source>
        <dbReference type="Proteomes" id="UP001470230"/>
    </source>
</evidence>
<dbReference type="PANTHER" id="PTHR24198:SF165">
    <property type="entry name" value="ANKYRIN REPEAT-CONTAINING PROTEIN-RELATED"/>
    <property type="match status" value="1"/>
</dbReference>
<keyword evidence="1" id="KW-0677">Repeat</keyword>
<keyword evidence="2 3" id="KW-0040">ANK repeat</keyword>
<dbReference type="EMBL" id="JAPFFF010000057">
    <property type="protein sequence ID" value="KAK8837986.1"/>
    <property type="molecule type" value="Genomic_DNA"/>
</dbReference>
<name>A0ABR2GVT2_9EUKA</name>
<dbReference type="PRINTS" id="PR01415">
    <property type="entry name" value="ANKYRIN"/>
</dbReference>
<evidence type="ECO:0000313" key="4">
    <source>
        <dbReference type="EMBL" id="KAK8837986.1"/>
    </source>
</evidence>
<organism evidence="4 5">
    <name type="scientific">Tritrichomonas musculus</name>
    <dbReference type="NCBI Taxonomy" id="1915356"/>
    <lineage>
        <taxon>Eukaryota</taxon>
        <taxon>Metamonada</taxon>
        <taxon>Parabasalia</taxon>
        <taxon>Tritrichomonadida</taxon>
        <taxon>Tritrichomonadidae</taxon>
        <taxon>Tritrichomonas</taxon>
    </lineage>
</organism>
<dbReference type="SMART" id="SM00248">
    <property type="entry name" value="ANK"/>
    <property type="match status" value="16"/>
</dbReference>
<sequence length="1674" mass="191248">MFGFPFTSPNSFSIGFNINENISKEEPREINLFDLKFDPFNFLSKSFKITTSKRSYSFNTNLIKKSSSVLSSLIDSDSNYSEFKINVSDDYNTMEKIENLYSGKKVIIFKYEYSFLQKFVNILKINNFPSFDNENEKFVLSISNYSFISFFRCNYLLYKISTKKNNYSCSNIGIKSSGACNYSFSSSYTYDFPDENNEFSIICDFFSFKSIKITTQNVAILKKISEDLKINCLLEKINEFNNYYEFSVQCLNNKKDRIESVEELFQCLFNRQHSSAESIKDKLIDSIWSHSEDNVKEMVACIIHVINIDTRLHPFLMNLIELLDQSKSDDNNLKVLIPFLIQKLMNEIGSTLPNCAFIYRLSQKGFISSEEIAEVIYRRLSFEDESLQKGKDMEPFNFVNRYLIKIEQKLDSISRNNALIWFWPELMEIKHLKPSFFHSKLSYSGENLFDKYFPSNTDKFKAMRESGEPDDQITSAIRRDDVDELKSNTPSGHFMIFNNVPYNIFESFVENGSTSLLNYAAAYGSIKCFKYLLDKKVSIADKTFTYAVFGENNEIMECVNQSFESQSLPWGSSASNKNISLKNLKANIDNNFFQPALPKLSIDPKEKFNHYTFSRKESNTWGSNGLHPIVPAIRRHNNNLFNCILANTCSSPNFDDTKLFLFLFEECNISLIDFMIKSGLYMNILTNKEIMDIIKISTKSGFYTLTELIFSLIFNDYKRILVNNPLEVINFEDSVSFGNLSIFKLYASLNINDIYFKDIFAISLIHEDTSIIEYSLMYPFIQHYHFLNEDVRDLIKLSIYKKGTDIFEFLMQRLGNQIIIDDCPKKSDDSFLSFACAFNNIKACKKITDLIIEKKLKIDFTLPFIYAARQESVEICKYLIDKKVFINFRMIVNKKSDLSTINKSIFEMLYNIADEEIKDVFLESYLYETMKNKNKDVVEFILQNNVPYDNLLFEAVKLNDIEMVELVLTHDESPYFINKMSSKGTALYMAVKNKNIDIVKRLLSISGINPSLRANDETPLIAAFSLFNMEMINLFYDFYAENIQSQLWQFNGALKLVLELLSRNFSDYKSSAPDVIQKLYNIENIDYNCSGNNYTLLTYACEAGQKELAEKLLKCENVNINTFSSDSGNTPLMVSIEKGNLEITKLLIQSSKVEINARNYLNQTALTIASEKNFTDIVELIVNNKSFDPKESNLDYAFYLSGKTTSSILYSLKDLNVNFMISNENNVENKNNTFNIPKPPSFSFPATAPKTIIGFSFGSFGTSSTNGFGTTTTTGFGTSPTTGFGTTTTTGFGTSSTTGFGTSSTTGFGTSSTTGFGTSSTTGFGTTTTTGFGTTTTGFKKDSSITNIKPFKSTIPCYILETTLIRAVKNNDSEKVSKIIKHQSFDQNKSQIIAAIFTAASMNNVNILNILLPVINNDVNIHLHNESLLVVSSKYNNKEVIQAIFDNQNFDPDKSEINVAFGQLLSNSEFVSTNLLDLLIEHDSKHQINFSKPLPNGKSYFTTLSPSAKNLKEVVDYLLKHGADPNSEDKFGEYPLQYAINSLSLEFVKTLIDTKKINLLMRIHISEEINGYTTTDVSSTYLHLAAKLKDSKIFDKIFDLKLININSLDSQGETPLMVCVRYKNTDIIRKLFKEDDLNYEHRNKNKENVLDINKSSYYFISNLTKEDYLKKLTQ</sequence>
<proteinExistence type="predicted"/>
<evidence type="ECO:0000256" key="2">
    <source>
        <dbReference type="ARBA" id="ARBA00023043"/>
    </source>
</evidence>
<keyword evidence="5" id="KW-1185">Reference proteome</keyword>
<evidence type="ECO:0000256" key="3">
    <source>
        <dbReference type="PROSITE-ProRule" id="PRU00023"/>
    </source>
</evidence>
<dbReference type="Pfam" id="PF12796">
    <property type="entry name" value="Ank_2"/>
    <property type="match status" value="3"/>
</dbReference>
<dbReference type="Gene3D" id="1.25.40.20">
    <property type="entry name" value="Ankyrin repeat-containing domain"/>
    <property type="match status" value="3"/>
</dbReference>